<dbReference type="EMBL" id="BAABLW010000007">
    <property type="protein sequence ID" value="GAA4924071.1"/>
    <property type="molecule type" value="Genomic_DNA"/>
</dbReference>
<proteinExistence type="predicted"/>
<evidence type="ECO:0000313" key="2">
    <source>
        <dbReference type="EMBL" id="GAA4924071.1"/>
    </source>
</evidence>
<evidence type="ECO:0000313" key="3">
    <source>
        <dbReference type="Proteomes" id="UP001500368"/>
    </source>
</evidence>
<feature type="transmembrane region" description="Helical" evidence="1">
    <location>
        <begin position="12"/>
        <end position="33"/>
    </location>
</feature>
<organism evidence="2 3">
    <name type="scientific">Nesterenkonia rhizosphaerae</name>
    <dbReference type="NCBI Taxonomy" id="1348272"/>
    <lineage>
        <taxon>Bacteria</taxon>
        <taxon>Bacillati</taxon>
        <taxon>Actinomycetota</taxon>
        <taxon>Actinomycetes</taxon>
        <taxon>Micrococcales</taxon>
        <taxon>Micrococcaceae</taxon>
        <taxon>Nesterenkonia</taxon>
    </lineage>
</organism>
<evidence type="ECO:0008006" key="4">
    <source>
        <dbReference type="Google" id="ProtNLM"/>
    </source>
</evidence>
<dbReference type="Proteomes" id="UP001500368">
    <property type="component" value="Unassembled WGS sequence"/>
</dbReference>
<comment type="caution">
    <text evidence="2">The sequence shown here is derived from an EMBL/GenBank/DDBJ whole genome shotgun (WGS) entry which is preliminary data.</text>
</comment>
<reference evidence="3" key="1">
    <citation type="journal article" date="2019" name="Int. J. Syst. Evol. Microbiol.">
        <title>The Global Catalogue of Microorganisms (GCM) 10K type strain sequencing project: providing services to taxonomists for standard genome sequencing and annotation.</title>
        <authorList>
            <consortium name="The Broad Institute Genomics Platform"/>
            <consortium name="The Broad Institute Genome Sequencing Center for Infectious Disease"/>
            <person name="Wu L."/>
            <person name="Ma J."/>
        </authorList>
    </citation>
    <scope>NUCLEOTIDE SEQUENCE [LARGE SCALE GENOMIC DNA]</scope>
    <source>
        <strain evidence="3">JCM 19129</strain>
    </source>
</reference>
<evidence type="ECO:0000256" key="1">
    <source>
        <dbReference type="SAM" id="Phobius"/>
    </source>
</evidence>
<dbReference type="InterPro" id="IPR013783">
    <property type="entry name" value="Ig-like_fold"/>
</dbReference>
<gene>
    <name evidence="2" type="ORF">GCM10025790_21580</name>
</gene>
<dbReference type="Gene3D" id="2.60.40.10">
    <property type="entry name" value="Immunoglobulins"/>
    <property type="match status" value="1"/>
</dbReference>
<keyword evidence="3" id="KW-1185">Reference proteome</keyword>
<keyword evidence="1" id="KW-0812">Transmembrane</keyword>
<sequence>MKLHRDERGAVDLLSVLMGTLIAGIVAASAIGLSTSIIPAQQDDAAQARLRPVASAQSDLASSGQSYRDYQTLGVSGGDVDVVTNDTADCWSAVSASATGRVFYAESSDPTPRQLTEDTVLSCATPSQVSSMLDTVGRPDLFVSHQQRLDRPAGFSAPVRVGQSALYSVSWTPVPGAVRYQVERRIEDGWDSITTTDTTTSFPTAPGESVTLRVTALAGAGGLDSLPSVHTVTFDLTEVYRNSFESGAGHLMQLGRLSALGEFVTDSDAAVIAPPTSADSDPSPNPSTGALHLRHGQAARTTKFAVTSTSQIEMTFDGRLAAAIRYEVSWMDSHGEPISVAAVEVLPRHALPGENTVELSHWHSYKTPDTQVLRAPENAEFAQVTLIGSGTTASRTAQLDNLRIRTN</sequence>
<name>A0ABP9G012_9MICC</name>
<dbReference type="RefSeq" id="WP_345478015.1">
    <property type="nucleotide sequence ID" value="NZ_BAABLW010000007.1"/>
</dbReference>
<keyword evidence="1" id="KW-1133">Transmembrane helix</keyword>
<protein>
    <recommendedName>
        <fullName evidence="4">Fibronectin type-III domain-containing protein</fullName>
    </recommendedName>
</protein>
<keyword evidence="1" id="KW-0472">Membrane</keyword>
<accession>A0ABP9G012</accession>